<evidence type="ECO:0000313" key="2">
    <source>
        <dbReference type="Proteomes" id="UP000053372"/>
    </source>
</evidence>
<reference evidence="1 2" key="1">
    <citation type="journal article" date="2015" name="Genome Announc.">
        <title>Draft Genome of the Euendolithic (true boring) Cyanobacterium Mastigocoleus testarum strain BC008.</title>
        <authorList>
            <person name="Guida B.S."/>
            <person name="Garcia-Pichel F."/>
        </authorList>
    </citation>
    <scope>NUCLEOTIDE SEQUENCE [LARGE SCALE GENOMIC DNA]</scope>
    <source>
        <strain evidence="1 2">BC008</strain>
    </source>
</reference>
<dbReference type="RefSeq" id="WP_027843905.1">
    <property type="nucleotide sequence ID" value="NZ_LMTZ01000133.1"/>
</dbReference>
<dbReference type="Proteomes" id="UP000053372">
    <property type="component" value="Unassembled WGS sequence"/>
</dbReference>
<sequence>MSDIRKLINQFAAKEQELNSSQFVAPCVKGGKIRTKVLGMVCTFLPKPRDFEGWGLFQPIDSKTATFVEEPNLPQIAQYLQNLRPLRLRLAYPLKNQTWLAYPVNEANMRQHYGYCKPVPVHLVSEGAKFEVAIARTDGISWWFDECDRRSDPMVAEQLKENIKQVTLPSDLHFKGMTPEMRTVYELVTQQAQEFSALQKQQRDEKRLRDALKMGGGELNEFRERQDHWVIQWTTVDGDRHTSAISKNDLTVISAGICLSGEDEKFDLQSLVGVVEESDDF</sequence>
<name>A0A0V7ZGS1_9CYAN</name>
<organism evidence="1 2">
    <name type="scientific">Mastigocoleus testarum BC008</name>
    <dbReference type="NCBI Taxonomy" id="371196"/>
    <lineage>
        <taxon>Bacteria</taxon>
        <taxon>Bacillati</taxon>
        <taxon>Cyanobacteriota</taxon>
        <taxon>Cyanophyceae</taxon>
        <taxon>Nostocales</taxon>
        <taxon>Hapalosiphonaceae</taxon>
        <taxon>Mastigocoleus</taxon>
    </lineage>
</organism>
<evidence type="ECO:0000313" key="1">
    <source>
        <dbReference type="EMBL" id="KST63753.1"/>
    </source>
</evidence>
<gene>
    <name evidence="1" type="ORF">BC008_14970</name>
</gene>
<dbReference type="OrthoDB" id="451055at2"/>
<proteinExistence type="predicted"/>
<comment type="caution">
    <text evidence="1">The sequence shown here is derived from an EMBL/GenBank/DDBJ whole genome shotgun (WGS) entry which is preliminary data.</text>
</comment>
<dbReference type="AlphaFoldDB" id="A0A0V7ZGS1"/>
<accession>A0A0V7ZGS1</accession>
<keyword evidence="2" id="KW-1185">Reference proteome</keyword>
<dbReference type="EMBL" id="LMTZ01000133">
    <property type="protein sequence ID" value="KST63753.1"/>
    <property type="molecule type" value="Genomic_DNA"/>
</dbReference>
<protein>
    <submittedName>
        <fullName evidence="1">Uncharacterized protein</fullName>
    </submittedName>
</protein>